<dbReference type="Gene3D" id="2.115.10.20">
    <property type="entry name" value="Glycosyl hydrolase domain, family 43"/>
    <property type="match status" value="1"/>
</dbReference>
<evidence type="ECO:0000256" key="2">
    <source>
        <dbReference type="ARBA" id="ARBA00022801"/>
    </source>
</evidence>
<keyword evidence="2 6" id="KW-0378">Hydrolase</keyword>
<comment type="caution">
    <text evidence="8">The sequence shown here is derived from an EMBL/GenBank/DDBJ whole genome shotgun (WGS) entry which is preliminary data.</text>
</comment>
<dbReference type="CDD" id="cd18617">
    <property type="entry name" value="GH43_XynB-like"/>
    <property type="match status" value="1"/>
</dbReference>
<keyword evidence="9" id="KW-1185">Reference proteome</keyword>
<dbReference type="RefSeq" id="WP_155843467.1">
    <property type="nucleotide sequence ID" value="NZ_BAAAIA010000008.1"/>
</dbReference>
<dbReference type="InterPro" id="IPR041542">
    <property type="entry name" value="GH43_C2"/>
</dbReference>
<dbReference type="InterPro" id="IPR023296">
    <property type="entry name" value="Glyco_hydro_beta-prop_sf"/>
</dbReference>
<reference evidence="8 9" key="1">
    <citation type="submission" date="2019-11" db="EMBL/GenBank/DDBJ databases">
        <title>Agromyces kandeliae sp. nov., isolated from mangrove soil.</title>
        <authorList>
            <person name="Wang R."/>
        </authorList>
    </citation>
    <scope>NUCLEOTIDE SEQUENCE [LARGE SCALE GENOMIC DNA]</scope>
    <source>
        <strain evidence="8 9">JCM 11431</strain>
    </source>
</reference>
<keyword evidence="3 6" id="KW-0326">Glycosidase</keyword>
<evidence type="ECO:0000256" key="6">
    <source>
        <dbReference type="RuleBase" id="RU361187"/>
    </source>
</evidence>
<feature type="domain" description="Beta-xylosidase C-terminal Concanavalin A-like" evidence="7">
    <location>
        <begin position="380"/>
        <end position="488"/>
    </location>
</feature>
<dbReference type="Proteomes" id="UP000480122">
    <property type="component" value="Unassembled WGS sequence"/>
</dbReference>
<dbReference type="OrthoDB" id="9801455at2"/>
<proteinExistence type="inferred from homology"/>
<dbReference type="PANTHER" id="PTHR42812:SF12">
    <property type="entry name" value="BETA-XYLOSIDASE-RELATED"/>
    <property type="match status" value="1"/>
</dbReference>
<evidence type="ECO:0000256" key="5">
    <source>
        <dbReference type="PIRSR" id="PIRSR606710-2"/>
    </source>
</evidence>
<dbReference type="EMBL" id="WODA01000025">
    <property type="protein sequence ID" value="MUN08590.1"/>
    <property type="molecule type" value="Genomic_DNA"/>
</dbReference>
<evidence type="ECO:0000256" key="4">
    <source>
        <dbReference type="PIRSR" id="PIRSR606710-1"/>
    </source>
</evidence>
<name>A0A7C9LGA7_9MICO</name>
<dbReference type="AlphaFoldDB" id="A0A7C9LGA7"/>
<evidence type="ECO:0000313" key="8">
    <source>
        <dbReference type="EMBL" id="MUN08590.1"/>
    </source>
</evidence>
<evidence type="ECO:0000313" key="9">
    <source>
        <dbReference type="Proteomes" id="UP000480122"/>
    </source>
</evidence>
<accession>A0A7C9LGA7</accession>
<dbReference type="SUPFAM" id="SSF49899">
    <property type="entry name" value="Concanavalin A-like lectins/glucanases"/>
    <property type="match status" value="1"/>
</dbReference>
<feature type="active site" description="Proton acceptor" evidence="4">
    <location>
        <position position="15"/>
    </location>
</feature>
<feature type="active site" description="Proton donor" evidence="4">
    <location>
        <position position="181"/>
    </location>
</feature>
<dbReference type="InterPro" id="IPR013320">
    <property type="entry name" value="ConA-like_dom_sf"/>
</dbReference>
<dbReference type="InterPro" id="IPR006710">
    <property type="entry name" value="Glyco_hydro_43"/>
</dbReference>
<sequence length="504" mass="55422">MPVFNNPVVRGTEPDPSITRVGEDFYLATSSFGLLPGVLIRHSTDLVNWTILAGAISRPEQYRRDGREGPIMLFAPTLRYVDGVFYLACTNVAEGGGNFIVRAEDPSGPWSDALWVDDEAFDPSLLYDDGRWYYTRRSMRPREDGFLGPVVQAELDITTGELGPFRELTTNYGGFQSNDIEGPHLYRIGDWYYLFSAEGGTWKGHMQTCARSRSPWGPFEPAPHNPVLTHRHRVGHPIQSTGHADLIDDENGNWWAVFLGTRHESAGGFAVHHNLGRETFLAPVSWTADGWPVIGRDGTVELIQEHSAPLPAPATPRPTSAPTSWIEYGWKTVGPSPDGISATEASVTLPRGRALGEPRQGALLLAQTEDSQTFEATLASADFDGAGVGIYSDDAHFFRLTLRRGRDSTIETTFTRRVDDLHTVDHRVLPPADSITLRIVATADYYRFEAVPGGQAPVAIGQGRARLLSAEAAEWFVGVHFAVLAEGSGDVVHFRGVRRTSEAR</sequence>
<evidence type="ECO:0000256" key="1">
    <source>
        <dbReference type="ARBA" id="ARBA00009865"/>
    </source>
</evidence>
<dbReference type="Gene3D" id="2.60.120.200">
    <property type="match status" value="1"/>
</dbReference>
<comment type="similarity">
    <text evidence="1 6">Belongs to the glycosyl hydrolase 43 family.</text>
</comment>
<protein>
    <submittedName>
        <fullName evidence="8">Family 43 glycosylhydrolase</fullName>
    </submittedName>
</protein>
<gene>
    <name evidence="8" type="ORF">GLX25_15885</name>
</gene>
<evidence type="ECO:0000256" key="3">
    <source>
        <dbReference type="ARBA" id="ARBA00023295"/>
    </source>
</evidence>
<evidence type="ECO:0000259" key="7">
    <source>
        <dbReference type="Pfam" id="PF17851"/>
    </source>
</evidence>
<feature type="site" description="Important for catalytic activity, responsible for pKa modulation of the active site Glu and correct orientation of both the proton donor and substrate" evidence="5">
    <location>
        <position position="122"/>
    </location>
</feature>
<dbReference type="InterPro" id="IPR051795">
    <property type="entry name" value="Glycosyl_Hydrlase_43"/>
</dbReference>
<dbReference type="GO" id="GO:0004553">
    <property type="term" value="F:hydrolase activity, hydrolyzing O-glycosyl compounds"/>
    <property type="evidence" value="ECO:0007669"/>
    <property type="project" value="InterPro"/>
</dbReference>
<dbReference type="Pfam" id="PF04616">
    <property type="entry name" value="Glyco_hydro_43"/>
    <property type="match status" value="1"/>
</dbReference>
<dbReference type="SUPFAM" id="SSF75005">
    <property type="entry name" value="Arabinanase/levansucrase/invertase"/>
    <property type="match status" value="1"/>
</dbReference>
<organism evidence="8 9">
    <name type="scientific">Agromyces luteolus</name>
    <dbReference type="NCBI Taxonomy" id="88373"/>
    <lineage>
        <taxon>Bacteria</taxon>
        <taxon>Bacillati</taxon>
        <taxon>Actinomycetota</taxon>
        <taxon>Actinomycetes</taxon>
        <taxon>Micrococcales</taxon>
        <taxon>Microbacteriaceae</taxon>
        <taxon>Agromyces</taxon>
    </lineage>
</organism>
<dbReference type="Pfam" id="PF17851">
    <property type="entry name" value="GH43_C2"/>
    <property type="match status" value="1"/>
</dbReference>
<dbReference type="GO" id="GO:0005975">
    <property type="term" value="P:carbohydrate metabolic process"/>
    <property type="evidence" value="ECO:0007669"/>
    <property type="project" value="InterPro"/>
</dbReference>
<dbReference type="PANTHER" id="PTHR42812">
    <property type="entry name" value="BETA-XYLOSIDASE"/>
    <property type="match status" value="1"/>
</dbReference>